<name>A0ABV9DBE2_9MICO</name>
<evidence type="ECO:0000313" key="3">
    <source>
        <dbReference type="Proteomes" id="UP001595955"/>
    </source>
</evidence>
<accession>A0ABV9DBE2</accession>
<comment type="caution">
    <text evidence="2">The sequence shown here is derived from an EMBL/GenBank/DDBJ whole genome shotgun (WGS) entry which is preliminary data.</text>
</comment>
<evidence type="ECO:0000313" key="2">
    <source>
        <dbReference type="EMBL" id="MFC4555488.1"/>
    </source>
</evidence>
<protein>
    <submittedName>
        <fullName evidence="2">Carbohydrate-binding domain-containing protein</fullName>
    </submittedName>
</protein>
<dbReference type="Pfam" id="PF14262">
    <property type="entry name" value="Cthe_2159"/>
    <property type="match status" value="1"/>
</dbReference>
<dbReference type="RefSeq" id="WP_280525428.1">
    <property type="nucleotide sequence ID" value="NZ_CP033325.1"/>
</dbReference>
<dbReference type="InterPro" id="IPR025584">
    <property type="entry name" value="Cthe_2159"/>
</dbReference>
<evidence type="ECO:0000256" key="1">
    <source>
        <dbReference type="SAM" id="MobiDB-lite"/>
    </source>
</evidence>
<dbReference type="Proteomes" id="UP001595955">
    <property type="component" value="Unassembled WGS sequence"/>
</dbReference>
<reference evidence="3" key="1">
    <citation type="journal article" date="2019" name="Int. J. Syst. Evol. Microbiol.">
        <title>The Global Catalogue of Microorganisms (GCM) 10K type strain sequencing project: providing services to taxonomists for standard genome sequencing and annotation.</title>
        <authorList>
            <consortium name="The Broad Institute Genomics Platform"/>
            <consortium name="The Broad Institute Genome Sequencing Center for Infectious Disease"/>
            <person name="Wu L."/>
            <person name="Ma J."/>
        </authorList>
    </citation>
    <scope>NUCLEOTIDE SEQUENCE [LARGE SCALE GENOMIC DNA]</scope>
    <source>
        <strain evidence="3">JCM 3369</strain>
    </source>
</reference>
<feature type="compositionally biased region" description="Low complexity" evidence="1">
    <location>
        <begin position="27"/>
        <end position="38"/>
    </location>
</feature>
<dbReference type="EMBL" id="JBHSGF010000006">
    <property type="protein sequence ID" value="MFC4555488.1"/>
    <property type="molecule type" value="Genomic_DNA"/>
</dbReference>
<keyword evidence="3" id="KW-1185">Reference proteome</keyword>
<proteinExistence type="predicted"/>
<organism evidence="2 3">
    <name type="scientific">Georgenia faecalis</name>
    <dbReference type="NCBI Taxonomy" id="2483799"/>
    <lineage>
        <taxon>Bacteria</taxon>
        <taxon>Bacillati</taxon>
        <taxon>Actinomycetota</taxon>
        <taxon>Actinomycetes</taxon>
        <taxon>Micrococcales</taxon>
        <taxon>Bogoriellaceae</taxon>
        <taxon>Georgenia</taxon>
    </lineage>
</organism>
<gene>
    <name evidence="2" type="ORF">ACFO3F_09540</name>
</gene>
<feature type="region of interest" description="Disordered" evidence="1">
    <location>
        <begin position="566"/>
        <end position="599"/>
    </location>
</feature>
<feature type="region of interest" description="Disordered" evidence="1">
    <location>
        <begin position="14"/>
        <end position="38"/>
    </location>
</feature>
<sequence>MTLLVGGLLAGCSAAAGTPTDEGTPQSSAPRAEESAPALTVADALTANLPTHDGAADAEWDAATEVQVDLADGASTASGEGVSIDGDTVTIDRAGTYRLSGALTDGEVVVDAADGGVVRLVLDGVDVASTASSPLAVVEAGTAVIVLADGSENRLADAARTVEDGSDEPDAGLYSAADLTITGTGALEVQGRTNDGIATKDGLVVNGGTITVDAVDDAIRGKDYLVVNDGEIVATAEGDGLKSDNDEDAAAGYVALLGGTVSIEAGADGVDAATDVIVGDGTLDVRSGGGSSATVAEDDSAKGLKAGVAVVVGGGTATVDSADDAVHSNGDVAVTGGELTLASGDDGVHAEGSVTVTDGTVSVTDSYEGIEAPAISVTGGDVTLVSSDDGVNAAGDETSSYSLTVTGGTVSIEAGGDGLDSNGTVDMSGGTVMVSGPADPGNGSIDVVGEFTISGGTLVAAGSAGMAMAPGTDSPQASVMTTVPSQRAGTVVQVVSSDGDVVASFTPRTSFSSVVLSAPGLVAGETYEVYVGGSVAGTQTGGVHDDGDLAGASVVATVTAGEYASGGMGGPGGGEPGGMGEPGGGRGAAGSGGRGGPAF</sequence>